<protein>
    <recommendedName>
        <fullName evidence="2">YoaR-like putative peptidoglycan binding domain-containing protein</fullName>
    </recommendedName>
</protein>
<feature type="transmembrane region" description="Helical" evidence="1">
    <location>
        <begin position="16"/>
        <end position="41"/>
    </location>
</feature>
<dbReference type="EMBL" id="MHKI01000009">
    <property type="protein sequence ID" value="OGY87374.1"/>
    <property type="molecule type" value="Genomic_DNA"/>
</dbReference>
<gene>
    <name evidence="3" type="ORF">A2319_05405</name>
</gene>
<evidence type="ECO:0000259" key="2">
    <source>
        <dbReference type="Pfam" id="PF12229"/>
    </source>
</evidence>
<dbReference type="Pfam" id="PF12229">
    <property type="entry name" value="PG_binding_4"/>
    <property type="match status" value="1"/>
</dbReference>
<keyword evidence="1" id="KW-0472">Membrane</keyword>
<keyword evidence="1" id="KW-1133">Transmembrane helix</keyword>
<reference evidence="3 4" key="1">
    <citation type="journal article" date="2016" name="Nat. Commun.">
        <title>Thousands of microbial genomes shed light on interconnected biogeochemical processes in an aquifer system.</title>
        <authorList>
            <person name="Anantharaman K."/>
            <person name="Brown C.T."/>
            <person name="Hug L.A."/>
            <person name="Sharon I."/>
            <person name="Castelle C.J."/>
            <person name="Probst A.J."/>
            <person name="Thomas B.C."/>
            <person name="Singh A."/>
            <person name="Wilkins M.J."/>
            <person name="Karaoz U."/>
            <person name="Brodie E.L."/>
            <person name="Williams K.H."/>
            <person name="Hubbard S.S."/>
            <person name="Banfield J.F."/>
        </authorList>
    </citation>
    <scope>NUCLEOTIDE SEQUENCE [LARGE SCALE GENOMIC DNA]</scope>
</reference>
<dbReference type="InterPro" id="IPR022029">
    <property type="entry name" value="YoaR-like_PG-bd"/>
</dbReference>
<name>A0A1G2BE01_9BACT</name>
<accession>A0A1G2BE01</accession>
<dbReference type="InterPro" id="IPR052913">
    <property type="entry name" value="Glycopeptide_resist_protein"/>
</dbReference>
<dbReference type="Proteomes" id="UP000176420">
    <property type="component" value="Unassembled WGS sequence"/>
</dbReference>
<dbReference type="AlphaFoldDB" id="A0A1G2BE01"/>
<dbReference type="PANTHER" id="PTHR35788">
    <property type="entry name" value="EXPORTED PROTEIN-RELATED"/>
    <property type="match status" value="1"/>
</dbReference>
<dbReference type="Pfam" id="PF04294">
    <property type="entry name" value="VanW"/>
    <property type="match status" value="1"/>
</dbReference>
<feature type="domain" description="YoaR-like putative peptidoglycan binding" evidence="2">
    <location>
        <begin position="120"/>
        <end position="225"/>
    </location>
</feature>
<keyword evidence="1" id="KW-0812">Transmembrane</keyword>
<sequence>MKEKISQKSWSKKKKIIFSVILILGLFLFLLTISLAGYFYFLNKYENRFYPGVIVNNIDLSGLTYMEAFNIFDAKTTKLKTNGLSISYLDPKSDNQEPTVQVVLPIQPPQTVDGAEQEIYKIDFATALTQAFAIGRAGSSLEQAKIQYWTFRRQKNIDIAYQFNQVAETENLKEVFGKYETPAVNANIAIDDRGEISLVAEISGLKFNYDDIVKQISQQLARLDNTGIEIFLETDYPKLTVAEVQESLALVEEYLNLAPLTLVWEDKSWEFDRAALGSWMSFSSGEFNIDPQKLSTSLVEAKEVINTEVKEARWQVETNEQGDVQNLNERQAAEDGREINMKKTAQAVHNWLLNTYLSAYSEKKPIALVVDITKPKFSPENVAELGIKNLLGTGYSNMAGSPVNRQHNIARGVELLNGLLVAPQEQFCLNKALKPYTIENGYLSELVIAGNETKPEVGGGLCQVGTTSFRAALSSGVNITERQNHSYQVSYYSDPRNGKPGTDATIYDPWPDFCFINDTSAYILMQTRLEGTALYFDYWGTNDGRKASYTEPVTYNWVAPPPTKEIPTPDLAPSQKRCTESAHAGITASFVYHIDYADGTTYEKEYVSVYKPWQAVCQVGEEPKPENKKKN</sequence>
<proteinExistence type="predicted"/>
<dbReference type="InterPro" id="IPR007391">
    <property type="entry name" value="Vancomycin_resist_VanW"/>
</dbReference>
<dbReference type="PANTHER" id="PTHR35788:SF1">
    <property type="entry name" value="EXPORTED PROTEIN"/>
    <property type="match status" value="1"/>
</dbReference>
<evidence type="ECO:0000313" key="3">
    <source>
        <dbReference type="EMBL" id="OGY87374.1"/>
    </source>
</evidence>
<comment type="caution">
    <text evidence="3">The sequence shown here is derived from an EMBL/GenBank/DDBJ whole genome shotgun (WGS) entry which is preliminary data.</text>
</comment>
<organism evidence="3 4">
    <name type="scientific">Candidatus Kerfeldbacteria bacterium RIFOXYB2_FULL_38_14</name>
    <dbReference type="NCBI Taxonomy" id="1798547"/>
    <lineage>
        <taxon>Bacteria</taxon>
        <taxon>Candidatus Kerfeldiibacteriota</taxon>
    </lineage>
</organism>
<evidence type="ECO:0000256" key="1">
    <source>
        <dbReference type="SAM" id="Phobius"/>
    </source>
</evidence>
<evidence type="ECO:0000313" key="4">
    <source>
        <dbReference type="Proteomes" id="UP000176420"/>
    </source>
</evidence>